<dbReference type="InterPro" id="IPR041854">
    <property type="entry name" value="BFD-like_2Fe2S-bd_dom_sf"/>
</dbReference>
<evidence type="ECO:0000313" key="10">
    <source>
        <dbReference type="EMBL" id="PPC78747.1"/>
    </source>
</evidence>
<proteinExistence type="inferred from homology"/>
<name>A0A2S5KV67_9PROT</name>
<keyword evidence="5" id="KW-0408">Iron</keyword>
<dbReference type="PANTHER" id="PTHR37424:SF1">
    <property type="entry name" value="BACTERIOFERRITIN-ASSOCIATED FERREDOXIN"/>
    <property type="match status" value="1"/>
</dbReference>
<dbReference type="GO" id="GO:0051537">
    <property type="term" value="F:2 iron, 2 sulfur cluster binding"/>
    <property type="evidence" value="ECO:0007669"/>
    <property type="project" value="UniProtKB-KW"/>
</dbReference>
<accession>A0A2S5KV67</accession>
<evidence type="ECO:0000256" key="8">
    <source>
        <dbReference type="ARBA" id="ARBA00046332"/>
    </source>
</evidence>
<keyword evidence="6" id="KW-0411">Iron-sulfur</keyword>
<evidence type="ECO:0000256" key="4">
    <source>
        <dbReference type="ARBA" id="ARBA00022982"/>
    </source>
</evidence>
<dbReference type="Gene3D" id="1.10.10.1100">
    <property type="entry name" value="BFD-like [2Fe-2S]-binding domain"/>
    <property type="match status" value="1"/>
</dbReference>
<dbReference type="Proteomes" id="UP000238196">
    <property type="component" value="Unassembled WGS sequence"/>
</dbReference>
<keyword evidence="2" id="KW-0001">2Fe-2S</keyword>
<organism evidence="10 11">
    <name type="scientific">Proteobacteria bacterium 228</name>
    <dbReference type="NCBI Taxonomy" id="2083153"/>
    <lineage>
        <taxon>Bacteria</taxon>
        <taxon>Pseudomonadati</taxon>
        <taxon>Pseudomonadota</taxon>
    </lineage>
</organism>
<keyword evidence="4" id="KW-0249">Electron transport</keyword>
<evidence type="ECO:0000313" key="11">
    <source>
        <dbReference type="Proteomes" id="UP000238196"/>
    </source>
</evidence>
<protein>
    <recommendedName>
        <fullName evidence="7">Bacterioferritin-associated ferredoxin</fullName>
    </recommendedName>
</protein>
<evidence type="ECO:0000256" key="6">
    <source>
        <dbReference type="ARBA" id="ARBA00023014"/>
    </source>
</evidence>
<keyword evidence="3" id="KW-0479">Metal-binding</keyword>
<dbReference type="InterPro" id="IPR007419">
    <property type="entry name" value="BFD-like_2Fe2S-bd_dom"/>
</dbReference>
<evidence type="ECO:0000256" key="5">
    <source>
        <dbReference type="ARBA" id="ARBA00023004"/>
    </source>
</evidence>
<evidence type="ECO:0000256" key="2">
    <source>
        <dbReference type="ARBA" id="ARBA00022714"/>
    </source>
</evidence>
<gene>
    <name evidence="10" type="ORF">C4K68_04380</name>
</gene>
<dbReference type="InterPro" id="IPR052371">
    <property type="entry name" value="BFD-associated_ferredoxin"/>
</dbReference>
<evidence type="ECO:0000256" key="1">
    <source>
        <dbReference type="ARBA" id="ARBA00022448"/>
    </source>
</evidence>
<evidence type="ECO:0000256" key="7">
    <source>
        <dbReference type="ARBA" id="ARBA00039386"/>
    </source>
</evidence>
<comment type="caution">
    <text evidence="10">The sequence shown here is derived from an EMBL/GenBank/DDBJ whole genome shotgun (WGS) entry which is preliminary data.</text>
</comment>
<keyword evidence="1" id="KW-0813">Transport</keyword>
<dbReference type="PANTHER" id="PTHR37424">
    <property type="entry name" value="BACTERIOFERRITIN-ASSOCIATED FERREDOXIN"/>
    <property type="match status" value="1"/>
</dbReference>
<dbReference type="EMBL" id="PRLP01000012">
    <property type="protein sequence ID" value="PPC78747.1"/>
    <property type="molecule type" value="Genomic_DNA"/>
</dbReference>
<dbReference type="AlphaFoldDB" id="A0A2S5KV67"/>
<comment type="similarity">
    <text evidence="8">Belongs to the Bfd family.</text>
</comment>
<reference evidence="10 11" key="1">
    <citation type="submission" date="2018-02" db="EMBL/GenBank/DDBJ databases">
        <title>novel marine gammaproteobacteria from coastal saline agro ecosystem.</title>
        <authorList>
            <person name="Krishnan R."/>
            <person name="Ramesh Kumar N."/>
        </authorList>
    </citation>
    <scope>NUCLEOTIDE SEQUENCE [LARGE SCALE GENOMIC DNA]</scope>
    <source>
        <strain evidence="10 11">228</strain>
    </source>
</reference>
<feature type="domain" description="BFD-like [2Fe-2S]-binding" evidence="9">
    <location>
        <begin position="2"/>
        <end position="50"/>
    </location>
</feature>
<evidence type="ECO:0000259" key="9">
    <source>
        <dbReference type="Pfam" id="PF04324"/>
    </source>
</evidence>
<dbReference type="Pfam" id="PF04324">
    <property type="entry name" value="Fer2_BFD"/>
    <property type="match status" value="1"/>
</dbReference>
<dbReference type="OrthoDB" id="9815350at2"/>
<evidence type="ECO:0000256" key="3">
    <source>
        <dbReference type="ARBA" id="ARBA00022723"/>
    </source>
</evidence>
<dbReference type="GO" id="GO:0046872">
    <property type="term" value="F:metal ion binding"/>
    <property type="evidence" value="ECO:0007669"/>
    <property type="project" value="UniProtKB-KW"/>
</dbReference>
<sequence length="80" mass="8482">MLVCVCKRVSDAMIKEAYEQGIQSVEALGMHHGLGQCCGRCVPYTQKMLDAMSPDAAVAAVQMWSPSGAGLSAPIWNPGQ</sequence>